<feature type="compositionally biased region" description="Basic and acidic residues" evidence="1">
    <location>
        <begin position="385"/>
        <end position="405"/>
    </location>
</feature>
<feature type="compositionally biased region" description="Basic and acidic residues" evidence="1">
    <location>
        <begin position="412"/>
        <end position="427"/>
    </location>
</feature>
<evidence type="ECO:0000313" key="2">
    <source>
        <dbReference type="EMBL" id="KAK3245534.1"/>
    </source>
</evidence>
<dbReference type="AlphaFoldDB" id="A0AAE0C0H7"/>
<organism evidence="2 3">
    <name type="scientific">Cymbomonas tetramitiformis</name>
    <dbReference type="NCBI Taxonomy" id="36881"/>
    <lineage>
        <taxon>Eukaryota</taxon>
        <taxon>Viridiplantae</taxon>
        <taxon>Chlorophyta</taxon>
        <taxon>Pyramimonadophyceae</taxon>
        <taxon>Pyramimonadales</taxon>
        <taxon>Pyramimonadaceae</taxon>
        <taxon>Cymbomonas</taxon>
    </lineage>
</organism>
<proteinExistence type="predicted"/>
<keyword evidence="3" id="KW-1185">Reference proteome</keyword>
<accession>A0AAE0C0H7</accession>
<dbReference type="Proteomes" id="UP001190700">
    <property type="component" value="Unassembled WGS sequence"/>
</dbReference>
<sequence length="455" mass="51682">MVSTGSDRYSIDLSRIITSDEAPNPLSATLAGHYGKILFGTGQRANRVKQLNRERVSLDVYLGCDGTWYDPHLMLGSKTIFENQIPVMKREVDVLISTQPNAFQDNTTLLAALKHLNKQVVQLEVKKPIVWLTDAQSARFNLRVMEYAEDNGFFEFVYPPHTTTAHALLDRVFHMWHTTYSKQVERWSKANPGKAITKAVFGAVFPAAWDRWQKSIRDVPSVASKEEIKKSNTVKEEMATLPPITPQEGTFHTRQQKLEEENRLLREELLRLRSQPLSPEEIDLCTSSTDAQIPSVGTSKKKATQVWGSVPATGLRKMLRDAEDKERQRQEGLELQQMFASCSRELERIEQEENAQAEDAEMEEPGQAEIFRACEVELIRLEKEAKKARREEEKAQKAAEKAAERQHKKRERERVAQEKRTELDARKRALLHSRAGQETSVAGALCESGGFVTAP</sequence>
<protein>
    <recommendedName>
        <fullName evidence="4">DDE-1 domain-containing protein</fullName>
    </recommendedName>
</protein>
<reference evidence="2 3" key="1">
    <citation type="journal article" date="2015" name="Genome Biol. Evol.">
        <title>Comparative Genomics of a Bacterivorous Green Alga Reveals Evolutionary Causalities and Consequences of Phago-Mixotrophic Mode of Nutrition.</title>
        <authorList>
            <person name="Burns J.A."/>
            <person name="Paasch A."/>
            <person name="Narechania A."/>
            <person name="Kim E."/>
        </authorList>
    </citation>
    <scope>NUCLEOTIDE SEQUENCE [LARGE SCALE GENOMIC DNA]</scope>
    <source>
        <strain evidence="2 3">PLY_AMNH</strain>
    </source>
</reference>
<evidence type="ECO:0000256" key="1">
    <source>
        <dbReference type="SAM" id="MobiDB-lite"/>
    </source>
</evidence>
<dbReference type="EMBL" id="LGRX02030561">
    <property type="protein sequence ID" value="KAK3245534.1"/>
    <property type="molecule type" value="Genomic_DNA"/>
</dbReference>
<comment type="caution">
    <text evidence="2">The sequence shown here is derived from an EMBL/GenBank/DDBJ whole genome shotgun (WGS) entry which is preliminary data.</text>
</comment>
<gene>
    <name evidence="2" type="ORF">CYMTET_44901</name>
</gene>
<evidence type="ECO:0008006" key="4">
    <source>
        <dbReference type="Google" id="ProtNLM"/>
    </source>
</evidence>
<name>A0AAE0C0H7_9CHLO</name>
<feature type="region of interest" description="Disordered" evidence="1">
    <location>
        <begin position="385"/>
        <end position="427"/>
    </location>
</feature>
<evidence type="ECO:0000313" key="3">
    <source>
        <dbReference type="Proteomes" id="UP001190700"/>
    </source>
</evidence>